<dbReference type="InterPro" id="IPR025843">
    <property type="entry name" value="Actino_peptide"/>
</dbReference>
<reference evidence="2 3" key="1">
    <citation type="submission" date="2018-07" db="EMBL/GenBank/DDBJ databases">
        <title>Streptomyces species from bats.</title>
        <authorList>
            <person name="Dunlap C."/>
        </authorList>
    </citation>
    <scope>NUCLEOTIDE SEQUENCE [LARGE SCALE GENOMIC DNA]</scope>
    <source>
        <strain evidence="2 3">AC230</strain>
    </source>
</reference>
<evidence type="ECO:0000256" key="1">
    <source>
        <dbReference type="SAM" id="MobiDB-lite"/>
    </source>
</evidence>
<name>A0A370B9Q2_9ACTN</name>
<evidence type="ECO:0000313" key="2">
    <source>
        <dbReference type="EMBL" id="RDG36884.1"/>
    </source>
</evidence>
<sequence>MFAHSDRMPTGTPLPSGIRTPLPWGVRRMVPYPVVAAEHSRTELDPETQMTRYYNAVGVIMQSPRHGTSSGTKPATNTGNPSDGSGGGGSGGGDADSGNDTDQ</sequence>
<feature type="compositionally biased region" description="Gly residues" evidence="1">
    <location>
        <begin position="84"/>
        <end position="95"/>
    </location>
</feature>
<proteinExistence type="predicted"/>
<feature type="region of interest" description="Disordered" evidence="1">
    <location>
        <begin position="1"/>
        <end position="24"/>
    </location>
</feature>
<dbReference type="OrthoDB" id="3831512at2"/>
<protein>
    <submittedName>
        <fullName evidence="2">Putative ATP-grasp-modified RiPP</fullName>
    </submittedName>
</protein>
<keyword evidence="3" id="KW-1185">Reference proteome</keyword>
<feature type="region of interest" description="Disordered" evidence="1">
    <location>
        <begin position="60"/>
        <end position="103"/>
    </location>
</feature>
<dbReference type="InterPro" id="IPR026496">
    <property type="entry name" value="GRASP_targ"/>
</dbReference>
<comment type="caution">
    <text evidence="2">The sequence shown here is derived from an EMBL/GenBank/DDBJ whole genome shotgun (WGS) entry which is preliminary data.</text>
</comment>
<dbReference type="Proteomes" id="UP000253741">
    <property type="component" value="Unassembled WGS sequence"/>
</dbReference>
<dbReference type="AlphaFoldDB" id="A0A370B9Q2"/>
<evidence type="ECO:0000313" key="3">
    <source>
        <dbReference type="Proteomes" id="UP000253741"/>
    </source>
</evidence>
<accession>A0A370B9Q2</accession>
<feature type="compositionally biased region" description="Polar residues" evidence="1">
    <location>
        <begin position="65"/>
        <end position="75"/>
    </location>
</feature>
<dbReference type="EMBL" id="QQNA01000130">
    <property type="protein sequence ID" value="RDG36884.1"/>
    <property type="molecule type" value="Genomic_DNA"/>
</dbReference>
<dbReference type="Pfam" id="PF14408">
    <property type="entry name" value="Actino_peptide"/>
    <property type="match status" value="1"/>
</dbReference>
<organism evidence="2 3">
    <name type="scientific">Streptomyces corynorhini</name>
    <dbReference type="NCBI Taxonomy" id="2282652"/>
    <lineage>
        <taxon>Bacteria</taxon>
        <taxon>Bacillati</taxon>
        <taxon>Actinomycetota</taxon>
        <taxon>Actinomycetes</taxon>
        <taxon>Kitasatosporales</taxon>
        <taxon>Streptomycetaceae</taxon>
        <taxon>Streptomyces</taxon>
    </lineage>
</organism>
<dbReference type="NCBIfam" id="TIGR04186">
    <property type="entry name" value="GRASP_targ"/>
    <property type="match status" value="1"/>
</dbReference>
<gene>
    <name evidence="2" type="primary">tgmA</name>
    <name evidence="2" type="ORF">DVH02_17685</name>
</gene>